<dbReference type="PANTHER" id="PTHR34933">
    <property type="entry name" value="FLAGELLAR L-RING PROTEIN"/>
    <property type="match status" value="1"/>
</dbReference>
<comment type="subcellular location">
    <subcellularLocation>
        <location evidence="11">Cell outer membrane</location>
    </subcellularLocation>
    <subcellularLocation>
        <location evidence="11">Bacterial flagellum basal body</location>
    </subcellularLocation>
    <subcellularLocation>
        <location evidence="2">Membrane</location>
        <topology evidence="2">Lipid-anchor</topology>
    </subcellularLocation>
</comment>
<dbReference type="NCBIfam" id="NF001304">
    <property type="entry name" value="PRK00249.1-4"/>
    <property type="match status" value="1"/>
</dbReference>
<evidence type="ECO:0000256" key="7">
    <source>
        <dbReference type="ARBA" id="ARBA00023139"/>
    </source>
</evidence>
<keyword evidence="12" id="KW-0969">Cilium</keyword>
<keyword evidence="8 11" id="KW-0975">Bacterial flagellum</keyword>
<dbReference type="InterPro" id="IPR000527">
    <property type="entry name" value="Flag_Lring"/>
</dbReference>
<evidence type="ECO:0000256" key="9">
    <source>
        <dbReference type="ARBA" id="ARBA00023237"/>
    </source>
</evidence>
<evidence type="ECO:0000256" key="5">
    <source>
        <dbReference type="ARBA" id="ARBA00022729"/>
    </source>
</evidence>
<keyword evidence="12" id="KW-0966">Cell projection</keyword>
<proteinExistence type="inferred from homology"/>
<evidence type="ECO:0000256" key="3">
    <source>
        <dbReference type="ARBA" id="ARBA00006929"/>
    </source>
</evidence>
<evidence type="ECO:0000256" key="6">
    <source>
        <dbReference type="ARBA" id="ARBA00023136"/>
    </source>
</evidence>
<comment type="subunit">
    <text evidence="4 11">The basal body constitutes a major portion of the flagellar organelle and consists of four rings (L,P,S, and M) mounted on a central rod.</text>
</comment>
<dbReference type="GO" id="GO:0071973">
    <property type="term" value="P:bacterial-type flagellum-dependent cell motility"/>
    <property type="evidence" value="ECO:0007669"/>
    <property type="project" value="InterPro"/>
</dbReference>
<keyword evidence="5" id="KW-0732">Signal</keyword>
<evidence type="ECO:0000256" key="11">
    <source>
        <dbReference type="HAMAP-Rule" id="MF_00415"/>
    </source>
</evidence>
<dbReference type="HAMAP" id="MF_00415">
    <property type="entry name" value="FlgH"/>
    <property type="match status" value="1"/>
</dbReference>
<dbReference type="EMBL" id="NHNI01000002">
    <property type="protein sequence ID" value="OZY85055.1"/>
    <property type="molecule type" value="Genomic_DNA"/>
</dbReference>
<keyword evidence="10" id="KW-0449">Lipoprotein</keyword>
<dbReference type="Proteomes" id="UP000216101">
    <property type="component" value="Unassembled WGS sequence"/>
</dbReference>
<evidence type="ECO:0000256" key="10">
    <source>
        <dbReference type="ARBA" id="ARBA00023288"/>
    </source>
</evidence>
<sequence length="234" mass="25036">MSALHNILLSFTKVLLLSSIVLALSGCFASQKPMPDDPAYAPTIAANMPVPQRSEGSLYQDAYGLNLFDDRKAHFVGDVITVTLSERTVSRKSSGVATGKKSGVNFNAGPLLGENPTIKGSELTTTLSQDRTFDGSADADQSNSLQGNITVTVAEILPNGNLIVRGEKWITLNRGDEFIRISGIVRPDDIAPDNTVVSTRLANAKISYSGTGALASTQSMGWLSRFFNSDLWPL</sequence>
<dbReference type="AlphaFoldDB" id="A0A266Q5E2"/>
<evidence type="ECO:0000313" key="12">
    <source>
        <dbReference type="EMBL" id="OZY85055.1"/>
    </source>
</evidence>
<dbReference type="GO" id="GO:0009279">
    <property type="term" value="C:cell outer membrane"/>
    <property type="evidence" value="ECO:0007669"/>
    <property type="project" value="UniProtKB-SubCell"/>
</dbReference>
<comment type="caution">
    <text evidence="12">The sequence shown here is derived from an EMBL/GenBank/DDBJ whole genome shotgun (WGS) entry which is preliminary data.</text>
</comment>
<dbReference type="RefSeq" id="WP_094985986.1">
    <property type="nucleotide sequence ID" value="NZ_NHNI01000002.1"/>
</dbReference>
<keyword evidence="6 11" id="KW-0472">Membrane</keyword>
<comment type="similarity">
    <text evidence="3 11">Belongs to the FlgH family.</text>
</comment>
<evidence type="ECO:0000256" key="1">
    <source>
        <dbReference type="ARBA" id="ARBA00002591"/>
    </source>
</evidence>
<dbReference type="GO" id="GO:0003774">
    <property type="term" value="F:cytoskeletal motor activity"/>
    <property type="evidence" value="ECO:0007669"/>
    <property type="project" value="InterPro"/>
</dbReference>
<dbReference type="PRINTS" id="PR01008">
    <property type="entry name" value="FLGLRINGFLGH"/>
</dbReference>
<dbReference type="STRING" id="1209072.GCA_000766945_00673"/>
<accession>A0A266Q5E2</accession>
<reference evidence="13" key="1">
    <citation type="submission" date="2017-05" db="EMBL/GenBank/DDBJ databases">
        <authorList>
            <person name="Barney B.M."/>
        </authorList>
    </citation>
    <scope>NUCLEOTIDE SEQUENCE [LARGE SCALE GENOMIC DNA]</scope>
    <source>
        <strain evidence="13">PSBB022</strain>
    </source>
</reference>
<dbReference type="Pfam" id="PF02107">
    <property type="entry name" value="FlgH"/>
    <property type="match status" value="1"/>
</dbReference>
<name>A0A266Q5E2_9GAMM</name>
<protein>
    <recommendedName>
        <fullName evidence="11">Flagellar L-ring protein</fullName>
    </recommendedName>
    <alternativeName>
        <fullName evidence="11">Basal body L-ring protein</fullName>
    </alternativeName>
</protein>
<organism evidence="12 13">
    <name type="scientific">Cellvibrio mixtus</name>
    <dbReference type="NCBI Taxonomy" id="39650"/>
    <lineage>
        <taxon>Bacteria</taxon>
        <taxon>Pseudomonadati</taxon>
        <taxon>Pseudomonadota</taxon>
        <taxon>Gammaproteobacteria</taxon>
        <taxon>Cellvibrionales</taxon>
        <taxon>Cellvibrionaceae</taxon>
        <taxon>Cellvibrio</taxon>
    </lineage>
</organism>
<keyword evidence="9 11" id="KW-0998">Cell outer membrane</keyword>
<gene>
    <name evidence="11" type="primary">flgH</name>
    <name evidence="12" type="ORF">CBP51_18085</name>
</gene>
<evidence type="ECO:0000256" key="4">
    <source>
        <dbReference type="ARBA" id="ARBA00011439"/>
    </source>
</evidence>
<dbReference type="GO" id="GO:0009427">
    <property type="term" value="C:bacterial-type flagellum basal body, distal rod, L ring"/>
    <property type="evidence" value="ECO:0007669"/>
    <property type="project" value="InterPro"/>
</dbReference>
<evidence type="ECO:0000256" key="2">
    <source>
        <dbReference type="ARBA" id="ARBA00004635"/>
    </source>
</evidence>
<dbReference type="PANTHER" id="PTHR34933:SF1">
    <property type="entry name" value="FLAGELLAR L-RING PROTEIN"/>
    <property type="match status" value="1"/>
</dbReference>
<evidence type="ECO:0000313" key="13">
    <source>
        <dbReference type="Proteomes" id="UP000216101"/>
    </source>
</evidence>
<comment type="function">
    <text evidence="1 11">Assembles around the rod to form the L-ring and probably protects the motor/basal body from shearing forces during rotation.</text>
</comment>
<keyword evidence="13" id="KW-1185">Reference proteome</keyword>
<keyword evidence="12" id="KW-0282">Flagellum</keyword>
<evidence type="ECO:0000256" key="8">
    <source>
        <dbReference type="ARBA" id="ARBA00023143"/>
    </source>
</evidence>
<keyword evidence="7" id="KW-0564">Palmitate</keyword>